<accession>A0A2J6QL76</accession>
<organism evidence="2 3">
    <name type="scientific">Hyaloscypha hepaticicola</name>
    <dbReference type="NCBI Taxonomy" id="2082293"/>
    <lineage>
        <taxon>Eukaryota</taxon>
        <taxon>Fungi</taxon>
        <taxon>Dikarya</taxon>
        <taxon>Ascomycota</taxon>
        <taxon>Pezizomycotina</taxon>
        <taxon>Leotiomycetes</taxon>
        <taxon>Helotiales</taxon>
        <taxon>Hyaloscyphaceae</taxon>
        <taxon>Hyaloscypha</taxon>
    </lineage>
</organism>
<dbReference type="EMBL" id="KZ613466">
    <property type="protein sequence ID" value="PMD27014.1"/>
    <property type="molecule type" value="Genomic_DNA"/>
</dbReference>
<dbReference type="InterPro" id="IPR010730">
    <property type="entry name" value="HET"/>
</dbReference>
<dbReference type="STRING" id="1745343.A0A2J6QL76"/>
<gene>
    <name evidence="2" type="ORF">NA56DRAFT_561786</name>
</gene>
<dbReference type="PANTHER" id="PTHR33112:SF12">
    <property type="entry name" value="HETEROKARYON INCOMPATIBILITY DOMAIN-CONTAINING PROTEIN"/>
    <property type="match status" value="1"/>
</dbReference>
<protein>
    <recommendedName>
        <fullName evidence="1">Heterokaryon incompatibility domain-containing protein</fullName>
    </recommendedName>
</protein>
<evidence type="ECO:0000259" key="1">
    <source>
        <dbReference type="Pfam" id="PF06985"/>
    </source>
</evidence>
<dbReference type="Pfam" id="PF06985">
    <property type="entry name" value="HET"/>
    <property type="match status" value="1"/>
</dbReference>
<evidence type="ECO:0000313" key="2">
    <source>
        <dbReference type="EMBL" id="PMD27014.1"/>
    </source>
</evidence>
<proteinExistence type="predicted"/>
<dbReference type="AlphaFoldDB" id="A0A2J6QL76"/>
<reference evidence="2 3" key="1">
    <citation type="submission" date="2016-05" db="EMBL/GenBank/DDBJ databases">
        <title>A degradative enzymes factory behind the ericoid mycorrhizal symbiosis.</title>
        <authorList>
            <consortium name="DOE Joint Genome Institute"/>
            <person name="Martino E."/>
            <person name="Morin E."/>
            <person name="Grelet G."/>
            <person name="Kuo A."/>
            <person name="Kohler A."/>
            <person name="Daghino S."/>
            <person name="Barry K."/>
            <person name="Choi C."/>
            <person name="Cichocki N."/>
            <person name="Clum A."/>
            <person name="Copeland A."/>
            <person name="Hainaut M."/>
            <person name="Haridas S."/>
            <person name="Labutti K."/>
            <person name="Lindquist E."/>
            <person name="Lipzen A."/>
            <person name="Khouja H.-R."/>
            <person name="Murat C."/>
            <person name="Ohm R."/>
            <person name="Olson A."/>
            <person name="Spatafora J."/>
            <person name="Veneault-Fourrey C."/>
            <person name="Henrissat B."/>
            <person name="Grigoriev I."/>
            <person name="Martin F."/>
            <person name="Perotto S."/>
        </authorList>
    </citation>
    <scope>NUCLEOTIDE SEQUENCE [LARGE SCALE GENOMIC DNA]</scope>
    <source>
        <strain evidence="2 3">UAMH 7357</strain>
    </source>
</reference>
<sequence length="165" mass="18466">MLPNLDINITRRWIQRCETEHTLDCRKASKIGEELPDRFMLIDVNTRCIIQAPSCAKFFALSYVWGSATDQFHTSKKHLKASGTGSSSPNLLLKLPSQLAQVIEDAIQFVRALGETYLWVDALCIIHDDESHLNTQLNAMDHIYGRAVLTIIAAPGFSFSNHLPG</sequence>
<keyword evidence="3" id="KW-1185">Reference proteome</keyword>
<dbReference type="PANTHER" id="PTHR33112">
    <property type="entry name" value="DOMAIN PROTEIN, PUTATIVE-RELATED"/>
    <property type="match status" value="1"/>
</dbReference>
<dbReference type="OrthoDB" id="2958217at2759"/>
<dbReference type="Proteomes" id="UP000235672">
    <property type="component" value="Unassembled WGS sequence"/>
</dbReference>
<name>A0A2J6QL76_9HELO</name>
<feature type="domain" description="Heterokaryon incompatibility" evidence="1">
    <location>
        <begin position="58"/>
        <end position="154"/>
    </location>
</feature>
<evidence type="ECO:0000313" key="3">
    <source>
        <dbReference type="Proteomes" id="UP000235672"/>
    </source>
</evidence>